<dbReference type="InterPro" id="IPR015018">
    <property type="entry name" value="DUF1905"/>
</dbReference>
<reference evidence="1 2" key="1">
    <citation type="submission" date="2018-10" db="EMBL/GenBank/DDBJ databases">
        <title>Draft genome sequence of Zhongshania sp. DSW25-10.</title>
        <authorList>
            <person name="Oh J."/>
        </authorList>
    </citation>
    <scope>NUCLEOTIDE SEQUENCE [LARGE SCALE GENOMIC DNA]</scope>
    <source>
        <strain evidence="1 2">DSW25-10</strain>
    </source>
</reference>
<dbReference type="Proteomes" id="UP000274695">
    <property type="component" value="Unassembled WGS sequence"/>
</dbReference>
<dbReference type="Gene3D" id="2.40.30.100">
    <property type="entry name" value="AF2212/PG0164-like"/>
    <property type="match status" value="1"/>
</dbReference>
<gene>
    <name evidence="1" type="ORF">D0911_10405</name>
</gene>
<organism evidence="1 2">
    <name type="scientific">Zhongshania marina</name>
    <dbReference type="NCBI Taxonomy" id="2304603"/>
    <lineage>
        <taxon>Bacteria</taxon>
        <taxon>Pseudomonadati</taxon>
        <taxon>Pseudomonadota</taxon>
        <taxon>Gammaproteobacteria</taxon>
        <taxon>Cellvibrionales</taxon>
        <taxon>Spongiibacteraceae</taxon>
        <taxon>Zhongshania</taxon>
    </lineage>
</organism>
<evidence type="ECO:0000313" key="2">
    <source>
        <dbReference type="Proteomes" id="UP000274695"/>
    </source>
</evidence>
<proteinExistence type="predicted"/>
<comment type="caution">
    <text evidence="1">The sequence shown here is derived from an EMBL/GenBank/DDBJ whole genome shotgun (WGS) entry which is preliminary data.</text>
</comment>
<keyword evidence="2" id="KW-1185">Reference proteome</keyword>
<dbReference type="Pfam" id="PF13376">
    <property type="entry name" value="OmdA"/>
    <property type="match status" value="1"/>
</dbReference>
<dbReference type="SUPFAM" id="SSF141694">
    <property type="entry name" value="AF2212/PG0164-like"/>
    <property type="match status" value="1"/>
</dbReference>
<evidence type="ECO:0000313" key="1">
    <source>
        <dbReference type="EMBL" id="RNL63508.1"/>
    </source>
</evidence>
<dbReference type="RefSeq" id="WP_123182558.1">
    <property type="nucleotide sequence ID" value="NZ_RHGB01000010.1"/>
</dbReference>
<protein>
    <submittedName>
        <fullName evidence="1">DUF1905 domain-containing protein</fullName>
    </submittedName>
</protein>
<accession>A0ABX9W2S2</accession>
<dbReference type="Pfam" id="PF08922">
    <property type="entry name" value="DUF1905"/>
    <property type="match status" value="1"/>
</dbReference>
<sequence>MKQQFKEKLRRPTLADNEKFWAFVILPKEVSGTLAHRGRISVEASINNGSSFIVTLEPDGYLSHWLRISAEIMTSAEVNYGDLVSVVITPLDQEPEPEVPADFKLALGKAPDAGAVWAQTTVIARLDWIHWIESAKQSKTRAKRIADACDMLSSGKRRVCCFDQSGFYSKALRAPKEAS</sequence>
<dbReference type="EMBL" id="RHGB01000010">
    <property type="protein sequence ID" value="RNL63508.1"/>
    <property type="molecule type" value="Genomic_DNA"/>
</dbReference>
<name>A0ABX9W2S2_9GAMM</name>
<dbReference type="InterPro" id="IPR037079">
    <property type="entry name" value="AF2212/PG0164-like_sf"/>
</dbReference>